<dbReference type="RefSeq" id="WP_074391395.1">
    <property type="nucleotide sequence ID" value="NZ_CP017666.1"/>
</dbReference>
<sequence length="246" mass="28248">MKNIQVRVDDYVKDEADKLFKALGTTTNEAIKIFLKMSLNNKGFPFPIRIESDNMLDRIEGKMLPLSDEMIAEAYPSIVGEFYRNAEFDEGVIDEIVQLKGFLDEYSGEEEVDLAEAHLKIIDIIKQDLLMVADADSGDYELVAWHLTQTDLLEDVEKVAILDEYFVFSRQISASMRVQLFMNSVLPYLADREVELLAFMNAGFWRTEQIEEQKALLLAFKECGIEVISRGQSWGEMIHFVDLRVI</sequence>
<name>A0AAD0KTU0_STRSU</name>
<evidence type="ECO:0000313" key="1">
    <source>
        <dbReference type="EMBL" id="AWX94881.1"/>
    </source>
</evidence>
<proteinExistence type="predicted"/>
<dbReference type="Pfam" id="PF04221">
    <property type="entry name" value="RelB"/>
    <property type="match status" value="1"/>
</dbReference>
<protein>
    <recommendedName>
        <fullName evidence="3">Type II toxin-antitoxin system RelB/DinJ family antitoxin</fullName>
    </recommendedName>
</protein>
<dbReference type="GO" id="GO:0006355">
    <property type="term" value="P:regulation of DNA-templated transcription"/>
    <property type="evidence" value="ECO:0007669"/>
    <property type="project" value="InterPro"/>
</dbReference>
<reference evidence="1 2" key="1">
    <citation type="submission" date="2016-10" db="EMBL/GenBank/DDBJ databases">
        <authorList>
            <person name="Zou G."/>
            <person name="Zhou R."/>
        </authorList>
    </citation>
    <scope>NUCLEOTIDE SEQUENCE [LARGE SCALE GENOMIC DNA]</scope>
    <source>
        <strain evidence="1 2">0061</strain>
    </source>
</reference>
<evidence type="ECO:0000313" key="2">
    <source>
        <dbReference type="Proteomes" id="UP000250181"/>
    </source>
</evidence>
<dbReference type="InterPro" id="IPR007337">
    <property type="entry name" value="RelB/DinJ"/>
</dbReference>
<accession>A0AAD0KTU0</accession>
<dbReference type="AlphaFoldDB" id="A0AAD0KTU0"/>
<organism evidence="1 2">
    <name type="scientific">Streptococcus suis</name>
    <dbReference type="NCBI Taxonomy" id="1307"/>
    <lineage>
        <taxon>Bacteria</taxon>
        <taxon>Bacillati</taxon>
        <taxon>Bacillota</taxon>
        <taxon>Bacilli</taxon>
        <taxon>Lactobacillales</taxon>
        <taxon>Streptococcaceae</taxon>
        <taxon>Streptococcus</taxon>
    </lineage>
</organism>
<gene>
    <name evidence="1" type="ORF">BKM66_01445</name>
</gene>
<dbReference type="EMBL" id="CP017666">
    <property type="protein sequence ID" value="AWX94881.1"/>
    <property type="molecule type" value="Genomic_DNA"/>
</dbReference>
<dbReference type="Gene3D" id="1.10.1220.10">
    <property type="entry name" value="Met repressor-like"/>
    <property type="match status" value="1"/>
</dbReference>
<evidence type="ECO:0008006" key="3">
    <source>
        <dbReference type="Google" id="ProtNLM"/>
    </source>
</evidence>
<dbReference type="Proteomes" id="UP000250181">
    <property type="component" value="Chromosome"/>
</dbReference>
<dbReference type="InterPro" id="IPR013321">
    <property type="entry name" value="Arc_rbn_hlx_hlx"/>
</dbReference>
<dbReference type="NCBIfam" id="TIGR02384">
    <property type="entry name" value="RelB_DinJ"/>
    <property type="match status" value="1"/>
</dbReference>